<evidence type="ECO:0000313" key="2">
    <source>
        <dbReference type="Proteomes" id="UP001189429"/>
    </source>
</evidence>
<evidence type="ECO:0000313" key="1">
    <source>
        <dbReference type="EMBL" id="CAK0808196.1"/>
    </source>
</evidence>
<keyword evidence="2" id="KW-1185">Reference proteome</keyword>
<accession>A0ABN9QRN2</accession>
<protein>
    <submittedName>
        <fullName evidence="1">Uncharacterized protein</fullName>
    </submittedName>
</protein>
<dbReference type="EMBL" id="CAUYUJ010004113">
    <property type="protein sequence ID" value="CAK0808196.1"/>
    <property type="molecule type" value="Genomic_DNA"/>
</dbReference>
<sequence>MALSQRDRTPLTTVTLEGFKIQEMNVKYVERNQGEFTVNQRETFWSQDGQFFLYWDVSESRWKGTRAQDFAKVRVGGKSAFISAPLDNDILFPSSLTGWMEFDGKEWVRRKNAGIVAIGTFAAALRTVWLHGFDRAALNTSFTECRLFRQTVGDRETYWTADKQYFLFWDPSESRWKASVGGDLRKIQGGARSGLLGAPLGADLQAPEMARGWHEWVERPARARLGPERSNDRRQAPVLHLTELKDMTERTNGAMKYLARHSVVGRASIKRLLNPSALFETDATQQRVNYLRAETEVLQDTGRETGSPELAQYWGDLAAVAQRIDEPRMSNVSVKEVSAASHWQLAALWYKLRVAVHAHRSEAQVADAVNSWIQKEQEQGRMHKAAGDALETLPQPLLNQIKRLKGPLGPQLDMRFYEPFLTLLGTNDAQSRKQLMESMALEELKLTRTRASLKAMFH</sequence>
<proteinExistence type="predicted"/>
<name>A0ABN9QRN2_9DINO</name>
<gene>
    <name evidence="1" type="ORF">PCOR1329_LOCUS13859</name>
</gene>
<dbReference type="Proteomes" id="UP001189429">
    <property type="component" value="Unassembled WGS sequence"/>
</dbReference>
<organism evidence="1 2">
    <name type="scientific">Prorocentrum cordatum</name>
    <dbReference type="NCBI Taxonomy" id="2364126"/>
    <lineage>
        <taxon>Eukaryota</taxon>
        <taxon>Sar</taxon>
        <taxon>Alveolata</taxon>
        <taxon>Dinophyceae</taxon>
        <taxon>Prorocentrales</taxon>
        <taxon>Prorocentraceae</taxon>
        <taxon>Prorocentrum</taxon>
    </lineage>
</organism>
<comment type="caution">
    <text evidence="1">The sequence shown here is derived from an EMBL/GenBank/DDBJ whole genome shotgun (WGS) entry which is preliminary data.</text>
</comment>
<reference evidence="1" key="1">
    <citation type="submission" date="2023-10" db="EMBL/GenBank/DDBJ databases">
        <authorList>
            <person name="Chen Y."/>
            <person name="Shah S."/>
            <person name="Dougan E. K."/>
            <person name="Thang M."/>
            <person name="Chan C."/>
        </authorList>
    </citation>
    <scope>NUCLEOTIDE SEQUENCE [LARGE SCALE GENOMIC DNA]</scope>
</reference>